<dbReference type="Gene3D" id="4.10.240.10">
    <property type="entry name" value="Zn(2)-C6 fungal-type DNA-binding domain"/>
    <property type="match status" value="1"/>
</dbReference>
<dbReference type="Pfam" id="PF00172">
    <property type="entry name" value="Zn_clus"/>
    <property type="match status" value="1"/>
</dbReference>
<organism evidence="3 4">
    <name type="scientific">Pleomassaria siparia CBS 279.74</name>
    <dbReference type="NCBI Taxonomy" id="1314801"/>
    <lineage>
        <taxon>Eukaryota</taxon>
        <taxon>Fungi</taxon>
        <taxon>Dikarya</taxon>
        <taxon>Ascomycota</taxon>
        <taxon>Pezizomycotina</taxon>
        <taxon>Dothideomycetes</taxon>
        <taxon>Pleosporomycetidae</taxon>
        <taxon>Pleosporales</taxon>
        <taxon>Pleomassariaceae</taxon>
        <taxon>Pleomassaria</taxon>
    </lineage>
</organism>
<dbReference type="OrthoDB" id="2991872at2759"/>
<dbReference type="PROSITE" id="PS50048">
    <property type="entry name" value="ZN2_CY6_FUNGAL_2"/>
    <property type="match status" value="1"/>
</dbReference>
<dbReference type="PROSITE" id="PS00463">
    <property type="entry name" value="ZN2_CY6_FUNGAL_1"/>
    <property type="match status" value="1"/>
</dbReference>
<evidence type="ECO:0000259" key="2">
    <source>
        <dbReference type="PROSITE" id="PS50048"/>
    </source>
</evidence>
<dbReference type="InterPro" id="IPR036864">
    <property type="entry name" value="Zn2-C6_fun-type_DNA-bd_sf"/>
</dbReference>
<dbReference type="EMBL" id="MU005777">
    <property type="protein sequence ID" value="KAF2705801.1"/>
    <property type="molecule type" value="Genomic_DNA"/>
</dbReference>
<keyword evidence="4" id="KW-1185">Reference proteome</keyword>
<dbReference type="AlphaFoldDB" id="A0A6G1K014"/>
<sequence>MGFSGKPSKGCAPCRAKRTKCDLAQPFCTQCVRKNRICSGYRDAQDMIFVNETMLVVRKAKRRAEDLPRPSVSVDHSIRDMLQKQQPSRRASLDNEAMMHFFSNYNKKFFPRNSQSHGDDGLDYMLPLYQKDSITGGPVSEIIRASGLAALGNRGNPKLLIEARAKQVKVLGQLNKLLQDPKTAYSESTLLTCVLLGAFENIIWDSPRSMEIRTAHVQGAVTLVELIGPKRLSSTVGRGIYLRVRENMLSHCFLAHEPFPAFLLDDDTTEDPDCDPVLWKLFSRLCQVRADHKKKGLVDAEIAIEAQSIEEDFEKWEKGITKWNVLEKTMADWKINDPHHYIWIWTLWMLHQTSRILALDLVIIWARSQVALEPSTSATAFLADRISTHVVLCENLKKRTDLQLGEFRSMDAGIGTIASYDCLWPLYVLMTSSSCTPETRTWIVQSADMVADEFGVKQAKILADSLRPYI</sequence>
<proteinExistence type="predicted"/>
<dbReference type="GO" id="GO:0000981">
    <property type="term" value="F:DNA-binding transcription factor activity, RNA polymerase II-specific"/>
    <property type="evidence" value="ECO:0007669"/>
    <property type="project" value="InterPro"/>
</dbReference>
<dbReference type="InterPro" id="IPR001138">
    <property type="entry name" value="Zn2Cys6_DnaBD"/>
</dbReference>
<feature type="domain" description="Zn(2)-C6 fungal-type" evidence="2">
    <location>
        <begin position="10"/>
        <end position="39"/>
    </location>
</feature>
<reference evidence="3" key="1">
    <citation type="journal article" date="2020" name="Stud. Mycol.">
        <title>101 Dothideomycetes genomes: a test case for predicting lifestyles and emergence of pathogens.</title>
        <authorList>
            <person name="Haridas S."/>
            <person name="Albert R."/>
            <person name="Binder M."/>
            <person name="Bloem J."/>
            <person name="Labutti K."/>
            <person name="Salamov A."/>
            <person name="Andreopoulos B."/>
            <person name="Baker S."/>
            <person name="Barry K."/>
            <person name="Bills G."/>
            <person name="Bluhm B."/>
            <person name="Cannon C."/>
            <person name="Castanera R."/>
            <person name="Culley D."/>
            <person name="Daum C."/>
            <person name="Ezra D."/>
            <person name="Gonzalez J."/>
            <person name="Henrissat B."/>
            <person name="Kuo A."/>
            <person name="Liang C."/>
            <person name="Lipzen A."/>
            <person name="Lutzoni F."/>
            <person name="Magnuson J."/>
            <person name="Mondo S."/>
            <person name="Nolan M."/>
            <person name="Ohm R."/>
            <person name="Pangilinan J."/>
            <person name="Park H.-J."/>
            <person name="Ramirez L."/>
            <person name="Alfaro M."/>
            <person name="Sun H."/>
            <person name="Tritt A."/>
            <person name="Yoshinaga Y."/>
            <person name="Zwiers L.-H."/>
            <person name="Turgeon B."/>
            <person name="Goodwin S."/>
            <person name="Spatafora J."/>
            <person name="Crous P."/>
            <person name="Grigoriev I."/>
        </authorList>
    </citation>
    <scope>NUCLEOTIDE SEQUENCE</scope>
    <source>
        <strain evidence="3">CBS 279.74</strain>
    </source>
</reference>
<protein>
    <recommendedName>
        <fullName evidence="2">Zn(2)-C6 fungal-type domain-containing protein</fullName>
    </recommendedName>
</protein>
<dbReference type="SUPFAM" id="SSF57701">
    <property type="entry name" value="Zn2/Cys6 DNA-binding domain"/>
    <property type="match status" value="1"/>
</dbReference>
<dbReference type="SMART" id="SM00066">
    <property type="entry name" value="GAL4"/>
    <property type="match status" value="1"/>
</dbReference>
<evidence type="ECO:0000313" key="3">
    <source>
        <dbReference type="EMBL" id="KAF2705801.1"/>
    </source>
</evidence>
<dbReference type="Proteomes" id="UP000799428">
    <property type="component" value="Unassembled WGS sequence"/>
</dbReference>
<name>A0A6G1K014_9PLEO</name>
<keyword evidence="1" id="KW-0539">Nucleus</keyword>
<accession>A0A6G1K014</accession>
<evidence type="ECO:0000313" key="4">
    <source>
        <dbReference type="Proteomes" id="UP000799428"/>
    </source>
</evidence>
<gene>
    <name evidence="3" type="ORF">K504DRAFT_84295</name>
</gene>
<dbReference type="GO" id="GO:0008270">
    <property type="term" value="F:zinc ion binding"/>
    <property type="evidence" value="ECO:0007669"/>
    <property type="project" value="InterPro"/>
</dbReference>
<evidence type="ECO:0000256" key="1">
    <source>
        <dbReference type="ARBA" id="ARBA00023242"/>
    </source>
</evidence>
<dbReference type="CDD" id="cd00067">
    <property type="entry name" value="GAL4"/>
    <property type="match status" value="1"/>
</dbReference>
<dbReference type="PANTHER" id="PTHR38791">
    <property type="entry name" value="ZN(II)2CYS6 TRANSCRIPTION FACTOR (EUROFUNG)-RELATED-RELATED"/>
    <property type="match status" value="1"/>
</dbReference>
<dbReference type="InterPro" id="IPR053175">
    <property type="entry name" value="DHMBA_Reg_Transcription_Factor"/>
</dbReference>